<keyword evidence="1" id="KW-0812">Transmembrane</keyword>
<keyword evidence="1" id="KW-0472">Membrane</keyword>
<feature type="transmembrane region" description="Helical" evidence="1">
    <location>
        <begin position="248"/>
        <end position="269"/>
    </location>
</feature>
<dbReference type="Proteomes" id="UP001595989">
    <property type="component" value="Unassembled WGS sequence"/>
</dbReference>
<keyword evidence="3" id="KW-1185">Reference proteome</keyword>
<dbReference type="RefSeq" id="WP_390299599.1">
    <property type="nucleotide sequence ID" value="NZ_JBHSFU010000015.1"/>
</dbReference>
<evidence type="ECO:0000256" key="1">
    <source>
        <dbReference type="SAM" id="Phobius"/>
    </source>
</evidence>
<feature type="transmembrane region" description="Helical" evidence="1">
    <location>
        <begin position="218"/>
        <end position="242"/>
    </location>
</feature>
<evidence type="ECO:0000313" key="2">
    <source>
        <dbReference type="EMBL" id="MFC4560107.1"/>
    </source>
</evidence>
<feature type="transmembrane region" description="Helical" evidence="1">
    <location>
        <begin position="322"/>
        <end position="341"/>
    </location>
</feature>
<protein>
    <submittedName>
        <fullName evidence="2">Peptidase</fullName>
    </submittedName>
</protein>
<feature type="transmembrane region" description="Helical" evidence="1">
    <location>
        <begin position="149"/>
        <end position="172"/>
    </location>
</feature>
<sequence>MKISLDSQLILNPLTIRQDKKNYIVEDSQTGDFFEMPKICIDAIEMIESNISLREIELTLAQEYPNEKVDLVDFSEQLLELGLIREIDGEKIHTAKKNEQPRGFTWLAPSIAKLFFNKVTIRNLFPSIILINILLIIMNPELMPSYADIFIFDAMTFNILTYTGISLVLILIHEFGHILAIRAHGLPAQLSVGHRLFLVVFETDLSPAWKLEPKQRNVLYLGGIFFDQTVVFLALIGCIILPSGIVGGLLALIVLDIFIKSIYQCCFYMKTDLYYLCENMTGCYNLMENGKQYLSRWLPFVKADSTTQTFQDEGKFVRMYGVFYLVGVLLTLSLFVFYFIPQLVHMYAYTLPELMQPVGNPYFWDALIFVGQTLIMIGLLAYSWHKSRTSRTY</sequence>
<dbReference type="EMBL" id="JBHSFU010000015">
    <property type="protein sequence ID" value="MFC4560107.1"/>
    <property type="molecule type" value="Genomic_DNA"/>
</dbReference>
<accession>A0ABV9DN89</accession>
<evidence type="ECO:0000313" key="3">
    <source>
        <dbReference type="Proteomes" id="UP001595989"/>
    </source>
</evidence>
<name>A0ABV9DN89_9BACI</name>
<keyword evidence="1" id="KW-1133">Transmembrane helix</keyword>
<gene>
    <name evidence="2" type="ORF">ACFO3D_18270</name>
</gene>
<organism evidence="2 3">
    <name type="scientific">Virgibacillus kekensis</name>
    <dbReference type="NCBI Taxonomy" id="202261"/>
    <lineage>
        <taxon>Bacteria</taxon>
        <taxon>Bacillati</taxon>
        <taxon>Bacillota</taxon>
        <taxon>Bacilli</taxon>
        <taxon>Bacillales</taxon>
        <taxon>Bacillaceae</taxon>
        <taxon>Virgibacillus</taxon>
    </lineage>
</organism>
<reference evidence="3" key="1">
    <citation type="journal article" date="2019" name="Int. J. Syst. Evol. Microbiol.">
        <title>The Global Catalogue of Microorganisms (GCM) 10K type strain sequencing project: providing services to taxonomists for standard genome sequencing and annotation.</title>
        <authorList>
            <consortium name="The Broad Institute Genomics Platform"/>
            <consortium name="The Broad Institute Genome Sequencing Center for Infectious Disease"/>
            <person name="Wu L."/>
            <person name="Ma J."/>
        </authorList>
    </citation>
    <scope>NUCLEOTIDE SEQUENCE [LARGE SCALE GENOMIC DNA]</scope>
    <source>
        <strain evidence="3">CGMCC 4.7426</strain>
    </source>
</reference>
<proteinExistence type="predicted"/>
<feature type="transmembrane region" description="Helical" evidence="1">
    <location>
        <begin position="119"/>
        <end position="137"/>
    </location>
</feature>
<feature type="transmembrane region" description="Helical" evidence="1">
    <location>
        <begin position="361"/>
        <end position="384"/>
    </location>
</feature>
<comment type="caution">
    <text evidence="2">The sequence shown here is derived from an EMBL/GenBank/DDBJ whole genome shotgun (WGS) entry which is preliminary data.</text>
</comment>